<dbReference type="PANTHER" id="PTHR47828">
    <property type="entry name" value="ARCHAEAL HISTONE A"/>
    <property type="match status" value="1"/>
</dbReference>
<evidence type="ECO:0000313" key="7">
    <source>
        <dbReference type="Proteomes" id="UP000315534"/>
    </source>
</evidence>
<evidence type="ECO:0000259" key="5">
    <source>
        <dbReference type="Pfam" id="PF00808"/>
    </source>
</evidence>
<dbReference type="EMBL" id="SOIP01000431">
    <property type="protein sequence ID" value="TET79264.1"/>
    <property type="molecule type" value="Genomic_DNA"/>
</dbReference>
<keyword evidence="3" id="KW-0963">Cytoplasm</keyword>
<feature type="domain" description="Transcription factor CBF/NF-Y/archaeal histone" evidence="5">
    <location>
        <begin position="2"/>
        <end position="62"/>
    </location>
</feature>
<comment type="subcellular location">
    <subcellularLocation>
        <location evidence="1">Cytoplasm</location>
    </subcellularLocation>
</comment>
<dbReference type="InterPro" id="IPR009072">
    <property type="entry name" value="Histone-fold"/>
</dbReference>
<organism evidence="6 7">
    <name type="scientific">candidate division TA06 bacterium</name>
    <dbReference type="NCBI Taxonomy" id="2250710"/>
    <lineage>
        <taxon>Bacteria</taxon>
        <taxon>Bacteria division TA06</taxon>
    </lineage>
</organism>
<dbReference type="Gene3D" id="1.10.20.10">
    <property type="entry name" value="Histone, subunit A"/>
    <property type="match status" value="1"/>
</dbReference>
<comment type="caution">
    <text evidence="6">The sequence shown here is derived from an EMBL/GenBank/DDBJ whole genome shotgun (WGS) entry which is preliminary data.</text>
</comment>
<dbReference type="CDD" id="cd22909">
    <property type="entry name" value="HFD_archaea_histone-like"/>
    <property type="match status" value="1"/>
</dbReference>
<evidence type="ECO:0000256" key="3">
    <source>
        <dbReference type="ARBA" id="ARBA00022490"/>
    </source>
</evidence>
<evidence type="ECO:0000256" key="2">
    <source>
        <dbReference type="ARBA" id="ARBA00008264"/>
    </source>
</evidence>
<dbReference type="NCBIfam" id="NF043032">
    <property type="entry name" value="archaea_histone"/>
    <property type="match status" value="1"/>
</dbReference>
<keyword evidence="4" id="KW-0238">DNA-binding</keyword>
<dbReference type="GO" id="GO:0003677">
    <property type="term" value="F:DNA binding"/>
    <property type="evidence" value="ECO:0007669"/>
    <property type="project" value="UniProtKB-KW"/>
</dbReference>
<reference evidence="6 7" key="1">
    <citation type="submission" date="2019-03" db="EMBL/GenBank/DDBJ databases">
        <title>Metabolic potential of uncultured bacteria and archaea associated with petroleum seepage in deep-sea sediments.</title>
        <authorList>
            <person name="Dong X."/>
            <person name="Hubert C."/>
        </authorList>
    </citation>
    <scope>NUCLEOTIDE SEQUENCE [LARGE SCALE GENOMIC DNA]</scope>
    <source>
        <strain evidence="6">E29_bin36</strain>
    </source>
</reference>
<dbReference type="Pfam" id="PF00808">
    <property type="entry name" value="CBFD_NFYB_HMF"/>
    <property type="match status" value="1"/>
</dbReference>
<dbReference type="InterPro" id="IPR050947">
    <property type="entry name" value="Archaeal_histone_HMF"/>
</dbReference>
<gene>
    <name evidence="6" type="ORF">E3J38_07415</name>
</gene>
<protein>
    <submittedName>
        <fullName evidence="6">Histone family protein</fullName>
    </submittedName>
</protein>
<dbReference type="AlphaFoldDB" id="A0A523XJ05"/>
<dbReference type="SUPFAM" id="SSF47113">
    <property type="entry name" value="Histone-fold"/>
    <property type="match status" value="1"/>
</dbReference>
<dbReference type="GO" id="GO:0046982">
    <property type="term" value="F:protein heterodimerization activity"/>
    <property type="evidence" value="ECO:0007669"/>
    <property type="project" value="InterPro"/>
</dbReference>
<dbReference type="InterPro" id="IPR003958">
    <property type="entry name" value="CBFA_NFYB_domain"/>
</dbReference>
<proteinExistence type="inferred from homology"/>
<sequence>MIPVAPVDRLIRRAGAQRVSSSASKRLAQILEEIGTRLTKDALRFARHAGRNTIKTEDMDLAHAQIST</sequence>
<dbReference type="GO" id="GO:0005737">
    <property type="term" value="C:cytoplasm"/>
    <property type="evidence" value="ECO:0007669"/>
    <property type="project" value="UniProtKB-SubCell"/>
</dbReference>
<dbReference type="PANTHER" id="PTHR47828:SF1">
    <property type="entry name" value="ARCHAEAL HISTONE A"/>
    <property type="match status" value="1"/>
</dbReference>
<dbReference type="Proteomes" id="UP000315534">
    <property type="component" value="Unassembled WGS sequence"/>
</dbReference>
<evidence type="ECO:0000313" key="6">
    <source>
        <dbReference type="EMBL" id="TET79264.1"/>
    </source>
</evidence>
<evidence type="ECO:0000256" key="1">
    <source>
        <dbReference type="ARBA" id="ARBA00004496"/>
    </source>
</evidence>
<comment type="similarity">
    <text evidence="2">Belongs to the archaeal histone HMF family.</text>
</comment>
<accession>A0A523XJ05</accession>
<name>A0A523XJ05_UNCT6</name>
<dbReference type="InterPro" id="IPR050004">
    <property type="entry name" value="HmfB-like"/>
</dbReference>
<evidence type="ECO:0000256" key="4">
    <source>
        <dbReference type="ARBA" id="ARBA00023125"/>
    </source>
</evidence>